<dbReference type="Proteomes" id="UP001497623">
    <property type="component" value="Unassembled WGS sequence"/>
</dbReference>
<evidence type="ECO:0000313" key="2">
    <source>
        <dbReference type="Proteomes" id="UP001497623"/>
    </source>
</evidence>
<organism evidence="1 2">
    <name type="scientific">Meganyctiphanes norvegica</name>
    <name type="common">Northern krill</name>
    <name type="synonym">Thysanopoda norvegica</name>
    <dbReference type="NCBI Taxonomy" id="48144"/>
    <lineage>
        <taxon>Eukaryota</taxon>
        <taxon>Metazoa</taxon>
        <taxon>Ecdysozoa</taxon>
        <taxon>Arthropoda</taxon>
        <taxon>Crustacea</taxon>
        <taxon>Multicrustacea</taxon>
        <taxon>Malacostraca</taxon>
        <taxon>Eumalacostraca</taxon>
        <taxon>Eucarida</taxon>
        <taxon>Euphausiacea</taxon>
        <taxon>Euphausiidae</taxon>
        <taxon>Meganyctiphanes</taxon>
    </lineage>
</organism>
<keyword evidence="2" id="KW-1185">Reference proteome</keyword>
<gene>
    <name evidence="1" type="ORF">MNOR_LOCUS6012</name>
</gene>
<comment type="caution">
    <text evidence="1">The sequence shown here is derived from an EMBL/GenBank/DDBJ whole genome shotgun (WGS) entry which is preliminary data.</text>
</comment>
<protein>
    <submittedName>
        <fullName evidence="1">Uncharacterized protein</fullName>
    </submittedName>
</protein>
<accession>A0AAV2PXY4</accession>
<dbReference type="EMBL" id="CAXKWB010002407">
    <property type="protein sequence ID" value="CAL4066867.1"/>
    <property type="molecule type" value="Genomic_DNA"/>
</dbReference>
<reference evidence="1 2" key="1">
    <citation type="submission" date="2024-05" db="EMBL/GenBank/DDBJ databases">
        <authorList>
            <person name="Wallberg A."/>
        </authorList>
    </citation>
    <scope>NUCLEOTIDE SEQUENCE [LARGE SCALE GENOMIC DNA]</scope>
</reference>
<dbReference type="AlphaFoldDB" id="A0AAV2PXY4"/>
<feature type="non-terminal residue" evidence="1">
    <location>
        <position position="1"/>
    </location>
</feature>
<proteinExistence type="predicted"/>
<evidence type="ECO:0000313" key="1">
    <source>
        <dbReference type="EMBL" id="CAL4066867.1"/>
    </source>
</evidence>
<name>A0AAV2PXY4_MEGNR</name>
<sequence>AMMPADKLEMMQNKANAFVANATCILTEMKMLKADGTPNYEECETWINNLQITEELKAGLMEAHNLCKDFSTCAPVDTVKCPITRRLGRMMAYKKCFNLKSCEACMMEDKRMMMTGGNKINMKAMKMMMGMEDVMMYGNVMKVMDM</sequence>